<reference evidence="1" key="1">
    <citation type="journal article" date="2021" name="Proc. Natl. Acad. Sci. U.S.A.">
        <title>A Catalog of Tens of Thousands of Viruses from Human Metagenomes Reveals Hidden Associations with Chronic Diseases.</title>
        <authorList>
            <person name="Tisza M.J."/>
            <person name="Buck C.B."/>
        </authorList>
    </citation>
    <scope>NUCLEOTIDE SEQUENCE</scope>
    <source>
        <strain evidence="1">Ctjz83</strain>
    </source>
</reference>
<organism evidence="1">
    <name type="scientific">Myoviridae sp. ctjz83</name>
    <dbReference type="NCBI Taxonomy" id="2826083"/>
    <lineage>
        <taxon>Viruses</taxon>
        <taxon>Duplodnaviria</taxon>
        <taxon>Heunggongvirae</taxon>
        <taxon>Uroviricota</taxon>
        <taxon>Caudoviricetes</taxon>
    </lineage>
</organism>
<protein>
    <submittedName>
        <fullName evidence="1">Uncharacterized protein</fullName>
    </submittedName>
</protein>
<dbReference type="EMBL" id="BK014725">
    <property type="protein sequence ID" value="DAD55477.1"/>
    <property type="molecule type" value="Genomic_DNA"/>
</dbReference>
<evidence type="ECO:0000313" key="1">
    <source>
        <dbReference type="EMBL" id="DAD55477.1"/>
    </source>
</evidence>
<name>A0A8D9PE27_9CAUD</name>
<proteinExistence type="predicted"/>
<accession>A0A8D9PE27</accession>
<sequence>MFQNRRLPNLHSLSIFGYPNHKFLKKNWM</sequence>